<dbReference type="STRING" id="258594.RPA3006"/>
<feature type="region of interest" description="Disordered" evidence="1">
    <location>
        <begin position="154"/>
        <end position="186"/>
    </location>
</feature>
<proteinExistence type="predicted"/>
<gene>
    <name evidence="2" type="ordered locus">RPA3006</name>
</gene>
<dbReference type="EMBL" id="BX572602">
    <property type="protein sequence ID" value="CAE28447.1"/>
    <property type="molecule type" value="Genomic_DNA"/>
</dbReference>
<dbReference type="HOGENOM" id="CLU_1453363_0_0_5"/>
<reference evidence="2" key="1">
    <citation type="journal article" date="2004" name="Nat. Biotechnol.">
        <title>Complete genome sequence of the metabolically versatile photosynthetic bacterium Rhodopseudomonas palustris.</title>
        <authorList>
            <person name="Larimer F.W."/>
            <person name="Chain P."/>
            <person name="Hauser L."/>
            <person name="Lamerdin J."/>
            <person name="Malfatti S."/>
            <person name="Do L."/>
            <person name="Land M.L."/>
            <person name="Pelletier D.A."/>
            <person name="Beatty J.T."/>
            <person name="Lang A.S."/>
            <person name="Tabita F.R."/>
            <person name="Gibson J.L."/>
            <person name="Hanson T.E."/>
            <person name="Bobst C."/>
            <person name="Torres J.L."/>
            <person name="Peres C."/>
            <person name="Harrison F.H."/>
            <person name="Gibson J."/>
            <person name="Harwood C.S."/>
        </authorList>
    </citation>
    <scope>NUCLEOTIDE SEQUENCE [LARGE SCALE GENOMIC DNA]</scope>
    <source>
        <strain evidence="2">CGA009</strain>
    </source>
</reference>
<organism evidence="2">
    <name type="scientific">Rhodopseudomonas palustris (strain ATCC BAA-98 / CGA009)</name>
    <dbReference type="NCBI Taxonomy" id="258594"/>
    <lineage>
        <taxon>Bacteria</taxon>
        <taxon>Pseudomonadati</taxon>
        <taxon>Pseudomonadota</taxon>
        <taxon>Alphaproteobacteria</taxon>
        <taxon>Hyphomicrobiales</taxon>
        <taxon>Nitrobacteraceae</taxon>
        <taxon>Rhodopseudomonas</taxon>
    </lineage>
</organism>
<sequence>MTRTSPLWISGLRAAVDTLRAKADRATAAWLRSKATLAVGRHNRQEASRVPSEHTASGIRGERPFTRPCAAVLAPGIPLLLVKHHPEGGWIVLDEAGQCRGHFLFRSSALAFACRTAGEIKPAILLDDDQAERRRHASPIHWLRRLNDWLSPSDAAPSAVQMSRPAQLRAASRSSLQATMDDRRAH</sequence>
<feature type="region of interest" description="Disordered" evidence="1">
    <location>
        <begin position="42"/>
        <end position="61"/>
    </location>
</feature>
<dbReference type="AlphaFoldDB" id="Q6N5G8"/>
<accession>Q6N5G8</accession>
<protein>
    <submittedName>
        <fullName evidence="2">Uncharacterized protein</fullName>
    </submittedName>
</protein>
<evidence type="ECO:0000256" key="1">
    <source>
        <dbReference type="SAM" id="MobiDB-lite"/>
    </source>
</evidence>
<evidence type="ECO:0000313" key="2">
    <source>
        <dbReference type="EMBL" id="CAE28447.1"/>
    </source>
</evidence>
<name>Q6N5G8_RHOPA</name>